<reference evidence="1 2" key="1">
    <citation type="submission" date="2024-02" db="EMBL/GenBank/DDBJ databases">
        <title>De novo assembly and annotation of 12 fungi associated with fruit tree decline syndrome in Ontario, Canada.</title>
        <authorList>
            <person name="Sulman M."/>
            <person name="Ellouze W."/>
            <person name="Ilyukhin E."/>
        </authorList>
    </citation>
    <scope>NUCLEOTIDE SEQUENCE [LARGE SCALE GENOMIC DNA]</scope>
    <source>
        <strain evidence="1 2">M1-105</strain>
    </source>
</reference>
<name>A0ABR3TCY4_9PEZI</name>
<dbReference type="EMBL" id="JAJVDC020000003">
    <property type="protein sequence ID" value="KAL1637423.1"/>
    <property type="molecule type" value="Genomic_DNA"/>
</dbReference>
<organism evidence="1 2">
    <name type="scientific">Neofusicoccum ribis</name>
    <dbReference type="NCBI Taxonomy" id="45134"/>
    <lineage>
        <taxon>Eukaryota</taxon>
        <taxon>Fungi</taxon>
        <taxon>Dikarya</taxon>
        <taxon>Ascomycota</taxon>
        <taxon>Pezizomycotina</taxon>
        <taxon>Dothideomycetes</taxon>
        <taxon>Dothideomycetes incertae sedis</taxon>
        <taxon>Botryosphaeriales</taxon>
        <taxon>Botryosphaeriaceae</taxon>
        <taxon>Neofusicoccum</taxon>
    </lineage>
</organism>
<comment type="caution">
    <text evidence="1">The sequence shown here is derived from an EMBL/GenBank/DDBJ whole genome shotgun (WGS) entry which is preliminary data.</text>
</comment>
<evidence type="ECO:0000313" key="1">
    <source>
        <dbReference type="EMBL" id="KAL1637423.1"/>
    </source>
</evidence>
<proteinExistence type="predicted"/>
<dbReference type="Proteomes" id="UP001521116">
    <property type="component" value="Unassembled WGS sequence"/>
</dbReference>
<keyword evidence="2" id="KW-1185">Reference proteome</keyword>
<gene>
    <name evidence="1" type="ORF">SLS56_000561</name>
</gene>
<sequence>MPTFQLLQASVGPEDFSELRILMDQRHVKYLTIDPGLYAADDMRFEPSLVAILPPLPRGDWNSSHISRSPTDERPSFARVAKLQLPAITHTTCREFGAPVVVKFARFAFEIPQLDAETRAYRWIEGQNIGPVFLGHVVGLLRRNFTTLQEEAA</sequence>
<accession>A0ABR3TCY4</accession>
<protein>
    <submittedName>
        <fullName evidence="1">Uncharacterized protein</fullName>
    </submittedName>
</protein>
<evidence type="ECO:0000313" key="2">
    <source>
        <dbReference type="Proteomes" id="UP001521116"/>
    </source>
</evidence>